<dbReference type="Gramene" id="A02p41790.2_BraZ1">
    <property type="protein sequence ID" value="A02p41790.2_BraZ1.CDS"/>
    <property type="gene ID" value="A02g41790.2_BraZ1"/>
</dbReference>
<feature type="non-terminal residue" evidence="1">
    <location>
        <position position="1"/>
    </location>
</feature>
<proteinExistence type="predicted"/>
<dbReference type="Proteomes" id="UP000694005">
    <property type="component" value="Chromosome A02"/>
</dbReference>
<dbReference type="EMBL" id="LS974618">
    <property type="protein sequence ID" value="CAG7895227.1"/>
    <property type="molecule type" value="Genomic_DNA"/>
</dbReference>
<dbReference type="AlphaFoldDB" id="A0A8D9M2E5"/>
<protein>
    <submittedName>
        <fullName evidence="1">Uncharacterized protein</fullName>
    </submittedName>
</protein>
<accession>A0A8D9M2E5</accession>
<evidence type="ECO:0000313" key="2">
    <source>
        <dbReference type="Proteomes" id="UP000694005"/>
    </source>
</evidence>
<name>A0A8D9M2E5_BRACM</name>
<organism evidence="1 2">
    <name type="scientific">Brassica campestris</name>
    <name type="common">Field mustard</name>
    <dbReference type="NCBI Taxonomy" id="3711"/>
    <lineage>
        <taxon>Eukaryota</taxon>
        <taxon>Viridiplantae</taxon>
        <taxon>Streptophyta</taxon>
        <taxon>Embryophyta</taxon>
        <taxon>Tracheophyta</taxon>
        <taxon>Spermatophyta</taxon>
        <taxon>Magnoliopsida</taxon>
        <taxon>eudicotyledons</taxon>
        <taxon>Gunneridae</taxon>
        <taxon>Pentapetalae</taxon>
        <taxon>rosids</taxon>
        <taxon>malvids</taxon>
        <taxon>Brassicales</taxon>
        <taxon>Brassicaceae</taxon>
        <taxon>Brassiceae</taxon>
        <taxon>Brassica</taxon>
    </lineage>
</organism>
<sequence length="69" mass="7981">PRIRHEICGVLVLLGVLTSVVHFYNSSFRNVMFRLTKETISRPTIGCQVRDRAALRSKCYGDDKLYSHR</sequence>
<gene>
    <name evidence="1" type="ORF">BRAPAZ1V2_A02P41790.2</name>
</gene>
<reference evidence="1 2" key="1">
    <citation type="submission" date="2021-07" db="EMBL/GenBank/DDBJ databases">
        <authorList>
            <consortium name="Genoscope - CEA"/>
            <person name="William W."/>
        </authorList>
    </citation>
    <scope>NUCLEOTIDE SEQUENCE [LARGE SCALE GENOMIC DNA]</scope>
</reference>
<evidence type="ECO:0000313" key="1">
    <source>
        <dbReference type="EMBL" id="CAG7895227.1"/>
    </source>
</evidence>